<keyword evidence="2" id="KW-1185">Reference proteome</keyword>
<reference evidence="1 2" key="1">
    <citation type="submission" date="2017-09" db="EMBL/GenBank/DDBJ databases">
        <authorList>
            <consortium name="International Durum Wheat Genome Sequencing Consortium (IDWGSC)"/>
            <person name="Milanesi L."/>
        </authorList>
    </citation>
    <scope>NUCLEOTIDE SEQUENCE [LARGE SCALE GENOMIC DNA]</scope>
    <source>
        <strain evidence="2">cv. Svevo</strain>
    </source>
</reference>
<evidence type="ECO:0000313" key="2">
    <source>
        <dbReference type="Proteomes" id="UP000324705"/>
    </source>
</evidence>
<dbReference type="InterPro" id="IPR036514">
    <property type="entry name" value="SGNH_hydro_sf"/>
</dbReference>
<evidence type="ECO:0000313" key="1">
    <source>
        <dbReference type="EMBL" id="VAI15891.1"/>
    </source>
</evidence>
<dbReference type="Gene3D" id="3.40.50.1110">
    <property type="entry name" value="SGNH hydrolase"/>
    <property type="match status" value="1"/>
</dbReference>
<protein>
    <recommendedName>
        <fullName evidence="3">GDSL esterase/lipase</fullName>
    </recommendedName>
</protein>
<evidence type="ECO:0008006" key="3">
    <source>
        <dbReference type="Google" id="ProtNLM"/>
    </source>
</evidence>
<gene>
    <name evidence="1" type="ORF">TRITD_5Av1G108000</name>
</gene>
<dbReference type="Gramene" id="TRITD5Av1G108000.2">
    <property type="protein sequence ID" value="TRITD5Av1G108000.2"/>
    <property type="gene ID" value="TRITD5Av1G108000"/>
</dbReference>
<proteinExistence type="predicted"/>
<dbReference type="Proteomes" id="UP000324705">
    <property type="component" value="Chromosome 5A"/>
</dbReference>
<sequence length="104" mass="11524">MWDGLHLVDGRGCVEEANELVQGYNARVEAQLDALRPELPGADIVFCDVYKGVMEMITNPSAIGKKSPYANTNGFRMKSNYYTGHVMKARHNGSCLHERGLHAT</sequence>
<dbReference type="AlphaFoldDB" id="A0A9R0TL18"/>
<organism evidence="1 2">
    <name type="scientific">Triticum turgidum subsp. durum</name>
    <name type="common">Durum wheat</name>
    <name type="synonym">Triticum durum</name>
    <dbReference type="NCBI Taxonomy" id="4567"/>
    <lineage>
        <taxon>Eukaryota</taxon>
        <taxon>Viridiplantae</taxon>
        <taxon>Streptophyta</taxon>
        <taxon>Embryophyta</taxon>
        <taxon>Tracheophyta</taxon>
        <taxon>Spermatophyta</taxon>
        <taxon>Magnoliopsida</taxon>
        <taxon>Liliopsida</taxon>
        <taxon>Poales</taxon>
        <taxon>Poaceae</taxon>
        <taxon>BOP clade</taxon>
        <taxon>Pooideae</taxon>
        <taxon>Triticodae</taxon>
        <taxon>Triticeae</taxon>
        <taxon>Triticinae</taxon>
        <taxon>Triticum</taxon>
    </lineage>
</organism>
<accession>A0A9R0TL18</accession>
<dbReference type="EMBL" id="LT934119">
    <property type="protein sequence ID" value="VAI15891.1"/>
    <property type="molecule type" value="Genomic_DNA"/>
</dbReference>
<name>A0A9R0TL18_TRITD</name>